<reference evidence="1 2" key="1">
    <citation type="journal article" date="2015" name="Genome Announc.">
        <title>Expanding the biotechnology potential of lactobacilli through comparative genomics of 213 strains and associated genera.</title>
        <authorList>
            <person name="Sun Z."/>
            <person name="Harris H.M."/>
            <person name="McCann A."/>
            <person name="Guo C."/>
            <person name="Argimon S."/>
            <person name="Zhang W."/>
            <person name="Yang X."/>
            <person name="Jeffery I.B."/>
            <person name="Cooney J.C."/>
            <person name="Kagawa T.F."/>
            <person name="Liu W."/>
            <person name="Song Y."/>
            <person name="Salvetti E."/>
            <person name="Wrobel A."/>
            <person name="Rasinkangas P."/>
            <person name="Parkhill J."/>
            <person name="Rea M.C."/>
            <person name="O'Sullivan O."/>
            <person name="Ritari J."/>
            <person name="Douillard F.P."/>
            <person name="Paul Ross R."/>
            <person name="Yang R."/>
            <person name="Briner A.E."/>
            <person name="Felis G.E."/>
            <person name="de Vos W.M."/>
            <person name="Barrangou R."/>
            <person name="Klaenhammer T.R."/>
            <person name="Caufield P.W."/>
            <person name="Cui Y."/>
            <person name="Zhang H."/>
            <person name="O'Toole P.W."/>
        </authorList>
    </citation>
    <scope>NUCLEOTIDE SEQUENCE [LARGE SCALE GENOMIC DNA]</scope>
    <source>
        <strain evidence="1 2">DSM 20190</strain>
    </source>
</reference>
<proteinExistence type="predicted"/>
<dbReference type="EMBL" id="JQAX01000003">
    <property type="protein sequence ID" value="KRN31734.1"/>
    <property type="molecule type" value="Genomic_DNA"/>
</dbReference>
<sequence length="186" mass="20775">MKGRLGSLLVELMVALVLLGGVCQIGFGIIKGLQLGETTLVRHRRQQALRQAIRKIATLLPGYQVTSWYRYGFTIEKEETEYEIRQVKQVVALRKPAGGHYVLLTQVGAFTCQWIAPRRLKVMVTFLDGVKIVDEIESEVTYVAGRLFSADRLGTFVIGDHLPDPLFRGGADGHSRTTERNSFLAT</sequence>
<accession>A0A0R2FWE9</accession>
<gene>
    <name evidence="1" type="ORF">IV68_GL000990</name>
</gene>
<comment type="caution">
    <text evidence="1">The sequence shown here is derived from an EMBL/GenBank/DDBJ whole genome shotgun (WGS) entry which is preliminary data.</text>
</comment>
<evidence type="ECO:0000313" key="2">
    <source>
        <dbReference type="Proteomes" id="UP000051296"/>
    </source>
</evidence>
<organism evidence="1 2">
    <name type="scientific">Weissella halotolerans DSM 20190</name>
    <dbReference type="NCBI Taxonomy" id="1123500"/>
    <lineage>
        <taxon>Bacteria</taxon>
        <taxon>Bacillati</taxon>
        <taxon>Bacillota</taxon>
        <taxon>Bacilli</taxon>
        <taxon>Lactobacillales</taxon>
        <taxon>Lactobacillaceae</taxon>
        <taxon>Weissella</taxon>
    </lineage>
</organism>
<dbReference type="Proteomes" id="UP000051296">
    <property type="component" value="Unassembled WGS sequence"/>
</dbReference>
<dbReference type="RefSeq" id="WP_022791760.1">
    <property type="nucleotide sequence ID" value="NZ_ATUU01000003.1"/>
</dbReference>
<protein>
    <submittedName>
        <fullName evidence="1">Uncharacterized protein</fullName>
    </submittedName>
</protein>
<keyword evidence="2" id="KW-1185">Reference proteome</keyword>
<evidence type="ECO:0000313" key="1">
    <source>
        <dbReference type="EMBL" id="KRN31734.1"/>
    </source>
</evidence>
<dbReference type="InParanoid" id="A0A0R2FWE9"/>
<name>A0A0R2FWE9_9LACO</name>
<dbReference type="PATRIC" id="fig|1123500.6.peg.994"/>
<dbReference type="AlphaFoldDB" id="A0A0R2FWE9"/>
<dbReference type="STRING" id="1123500.GCA_000420365_01007"/>